<organism evidence="2 3">
    <name type="scientific">Parageobacillus caldoxylosilyticus NBRC 107762</name>
    <dbReference type="NCBI Taxonomy" id="1220594"/>
    <lineage>
        <taxon>Bacteria</taxon>
        <taxon>Bacillati</taxon>
        <taxon>Bacillota</taxon>
        <taxon>Bacilli</taxon>
        <taxon>Bacillales</taxon>
        <taxon>Anoxybacillaceae</taxon>
        <taxon>Saccharococcus</taxon>
    </lineage>
</organism>
<comment type="caution">
    <text evidence="2">The sequence shown here is derived from an EMBL/GenBank/DDBJ whole genome shotgun (WGS) entry which is preliminary data.</text>
</comment>
<keyword evidence="1" id="KW-0472">Membrane</keyword>
<keyword evidence="3" id="KW-1185">Reference proteome</keyword>
<dbReference type="Proteomes" id="UP000023561">
    <property type="component" value="Unassembled WGS sequence"/>
</dbReference>
<feature type="transmembrane region" description="Helical" evidence="1">
    <location>
        <begin position="39"/>
        <end position="61"/>
    </location>
</feature>
<evidence type="ECO:0000313" key="3">
    <source>
        <dbReference type="Proteomes" id="UP000023561"/>
    </source>
</evidence>
<proteinExistence type="predicted"/>
<keyword evidence="1" id="KW-0812">Transmembrane</keyword>
<keyword evidence="1" id="KW-1133">Transmembrane helix</keyword>
<dbReference type="EMBL" id="BAWO01000025">
    <property type="protein sequence ID" value="GAJ39712.1"/>
    <property type="molecule type" value="Genomic_DNA"/>
</dbReference>
<evidence type="ECO:0000313" key="2">
    <source>
        <dbReference type="EMBL" id="GAJ39712.1"/>
    </source>
</evidence>
<accession>A0A023DEN3</accession>
<gene>
    <name evidence="2" type="ORF">GCA01S_025_00010</name>
</gene>
<dbReference type="OrthoDB" id="2930540at2"/>
<reference evidence="2 3" key="1">
    <citation type="submission" date="2014-04" db="EMBL/GenBank/DDBJ databases">
        <title>Whole genome shotgun sequence of Geobacillus caldoxylosilyticus NBRC 107762.</title>
        <authorList>
            <person name="Hosoyama A."/>
            <person name="Hosoyama Y."/>
            <person name="Katano-Makiyama Y."/>
            <person name="Tsuchikane K."/>
            <person name="Ohji S."/>
            <person name="Ichikawa N."/>
            <person name="Yamazoe A."/>
            <person name="Fujita N."/>
        </authorList>
    </citation>
    <scope>NUCLEOTIDE SEQUENCE [LARGE SCALE GENOMIC DNA]</scope>
    <source>
        <strain evidence="2 3">NBRC 107762</strain>
    </source>
</reference>
<sequence length="62" mass="6425">MKILLILVILVMAAGLIGTLSLSGKGDEDYSSSTKSNIARLTLIYVGLAVALMVGIGLYVAL</sequence>
<dbReference type="RefSeq" id="WP_042408949.1">
    <property type="nucleotide sequence ID" value="NZ_BAWO01000025.1"/>
</dbReference>
<name>A0A023DEN3_9BACL</name>
<dbReference type="AlphaFoldDB" id="A0A023DEN3"/>
<protein>
    <submittedName>
        <fullName evidence="2">Uncharacterized protein</fullName>
    </submittedName>
</protein>
<evidence type="ECO:0000256" key="1">
    <source>
        <dbReference type="SAM" id="Phobius"/>
    </source>
</evidence>